<evidence type="ECO:0000256" key="8">
    <source>
        <dbReference type="SAM" id="Phobius"/>
    </source>
</evidence>
<keyword evidence="5 10" id="KW-0418">Kinase</keyword>
<dbReference type="InterPro" id="IPR050482">
    <property type="entry name" value="Sensor_HK_TwoCompSys"/>
</dbReference>
<gene>
    <name evidence="10" type="ORF">SLU01_21310</name>
</gene>
<dbReference type="Pfam" id="PF02518">
    <property type="entry name" value="HATPase_c"/>
    <property type="match status" value="1"/>
</dbReference>
<feature type="transmembrane region" description="Helical" evidence="8">
    <location>
        <begin position="36"/>
        <end position="56"/>
    </location>
</feature>
<dbReference type="EC" id="2.7.13.3" evidence="2"/>
<organism evidence="10 11">
    <name type="scientific">Sporosarcina luteola</name>
    <dbReference type="NCBI Taxonomy" id="582850"/>
    <lineage>
        <taxon>Bacteria</taxon>
        <taxon>Bacillati</taxon>
        <taxon>Bacillota</taxon>
        <taxon>Bacilli</taxon>
        <taxon>Bacillales</taxon>
        <taxon>Caryophanaceae</taxon>
        <taxon>Sporosarcina</taxon>
    </lineage>
</organism>
<dbReference type="GO" id="GO:0000155">
    <property type="term" value="F:phosphorelay sensor kinase activity"/>
    <property type="evidence" value="ECO:0007669"/>
    <property type="project" value="InterPro"/>
</dbReference>
<dbReference type="RefSeq" id="WP_147058103.1">
    <property type="nucleotide sequence ID" value="NZ_BJYL01000027.1"/>
</dbReference>
<evidence type="ECO:0000313" key="10">
    <source>
        <dbReference type="EMBL" id="GEN83819.1"/>
    </source>
</evidence>
<dbReference type="Pfam" id="PF07730">
    <property type="entry name" value="HisKA_3"/>
    <property type="match status" value="1"/>
</dbReference>
<keyword evidence="4" id="KW-0547">Nucleotide-binding</keyword>
<name>A0A511Z8P5_9BACL</name>
<keyword evidence="8" id="KW-0472">Membrane</keyword>
<comment type="caution">
    <text evidence="10">The sequence shown here is derived from an EMBL/GenBank/DDBJ whole genome shotgun (WGS) entry which is preliminary data.</text>
</comment>
<dbReference type="Proteomes" id="UP000321901">
    <property type="component" value="Unassembled WGS sequence"/>
</dbReference>
<keyword evidence="11" id="KW-1185">Reference proteome</keyword>
<feature type="domain" description="Histidine kinase" evidence="9">
    <location>
        <begin position="185"/>
        <end position="367"/>
    </location>
</feature>
<evidence type="ECO:0000313" key="11">
    <source>
        <dbReference type="Proteomes" id="UP000321901"/>
    </source>
</evidence>
<sequence length="374" mass="42183">MGLRIYPKEQMKHYLIIDAISIVFLIFIVLEAESVLALPVRLLLLAIFLFSYYIALWHKDVRLLLAVLGGISILTVFGILINPPLLLFGFIFADLLGRAASHWHRGIGIAAIGGMFLTVFFIYSNAEFSWEHNFLLPVMILQMVYPLLVYIRGKNLHLKDELLVANHQLEQQYIEEQERHRIARDLHDTLGQTLTMIKLKSELSAKWIDHDKEQAKKELLDILSSSRIALKQVRELVSEMKFIPLDKEIEQVKTILTQAGMEATVEVVEQPPLLSSVEETMLSLSLREAATNVIKHSEATNCLIRLTMENDAYVIRIVDDGIGLRQASIGNGMQSMQERMQALLGTAAVADGEGGGAVVTLRLPLRHHERSAMK</sequence>
<keyword evidence="8" id="KW-1133">Transmembrane helix</keyword>
<evidence type="ECO:0000256" key="6">
    <source>
        <dbReference type="ARBA" id="ARBA00022840"/>
    </source>
</evidence>
<proteinExistence type="predicted"/>
<feature type="transmembrane region" description="Helical" evidence="8">
    <location>
        <begin position="12"/>
        <end position="30"/>
    </location>
</feature>
<evidence type="ECO:0000259" key="9">
    <source>
        <dbReference type="PROSITE" id="PS50109"/>
    </source>
</evidence>
<keyword evidence="7" id="KW-0902">Two-component regulatory system</keyword>
<dbReference type="InterPro" id="IPR036890">
    <property type="entry name" value="HATPase_C_sf"/>
</dbReference>
<feature type="transmembrane region" description="Helical" evidence="8">
    <location>
        <begin position="103"/>
        <end position="122"/>
    </location>
</feature>
<dbReference type="Gene3D" id="1.20.5.1930">
    <property type="match status" value="1"/>
</dbReference>
<evidence type="ECO:0000256" key="3">
    <source>
        <dbReference type="ARBA" id="ARBA00022679"/>
    </source>
</evidence>
<accession>A0A511Z8P5</accession>
<evidence type="ECO:0000256" key="2">
    <source>
        <dbReference type="ARBA" id="ARBA00012438"/>
    </source>
</evidence>
<keyword evidence="8" id="KW-0812">Transmembrane</keyword>
<dbReference type="Gene3D" id="3.30.565.10">
    <property type="entry name" value="Histidine kinase-like ATPase, C-terminal domain"/>
    <property type="match status" value="1"/>
</dbReference>
<dbReference type="PANTHER" id="PTHR24421:SF63">
    <property type="entry name" value="SENSOR HISTIDINE KINASE DESK"/>
    <property type="match status" value="1"/>
</dbReference>
<dbReference type="PANTHER" id="PTHR24421">
    <property type="entry name" value="NITRATE/NITRITE SENSOR PROTEIN NARX-RELATED"/>
    <property type="match status" value="1"/>
</dbReference>
<dbReference type="PROSITE" id="PS50109">
    <property type="entry name" value="HIS_KIN"/>
    <property type="match status" value="1"/>
</dbReference>
<keyword evidence="6" id="KW-0067">ATP-binding</keyword>
<feature type="transmembrane region" description="Helical" evidence="8">
    <location>
        <begin position="134"/>
        <end position="151"/>
    </location>
</feature>
<evidence type="ECO:0000256" key="4">
    <source>
        <dbReference type="ARBA" id="ARBA00022741"/>
    </source>
</evidence>
<dbReference type="GO" id="GO:0016020">
    <property type="term" value="C:membrane"/>
    <property type="evidence" value="ECO:0007669"/>
    <property type="project" value="InterPro"/>
</dbReference>
<evidence type="ECO:0000256" key="7">
    <source>
        <dbReference type="ARBA" id="ARBA00023012"/>
    </source>
</evidence>
<dbReference type="InterPro" id="IPR003594">
    <property type="entry name" value="HATPase_dom"/>
</dbReference>
<keyword evidence="3" id="KW-0808">Transferase</keyword>
<comment type="catalytic activity">
    <reaction evidence="1">
        <text>ATP + protein L-histidine = ADP + protein N-phospho-L-histidine.</text>
        <dbReference type="EC" id="2.7.13.3"/>
    </reaction>
</comment>
<dbReference type="CDD" id="cd16917">
    <property type="entry name" value="HATPase_UhpB-NarQ-NarX-like"/>
    <property type="match status" value="1"/>
</dbReference>
<protein>
    <recommendedName>
        <fullName evidence="2">histidine kinase</fullName>
        <ecNumber evidence="2">2.7.13.3</ecNumber>
    </recommendedName>
</protein>
<dbReference type="GO" id="GO:0046983">
    <property type="term" value="F:protein dimerization activity"/>
    <property type="evidence" value="ECO:0007669"/>
    <property type="project" value="InterPro"/>
</dbReference>
<dbReference type="AlphaFoldDB" id="A0A511Z8P5"/>
<dbReference type="OrthoDB" id="9797605at2"/>
<dbReference type="InterPro" id="IPR011712">
    <property type="entry name" value="Sig_transdc_His_kin_sub3_dim/P"/>
</dbReference>
<reference evidence="10 11" key="1">
    <citation type="submission" date="2019-07" db="EMBL/GenBank/DDBJ databases">
        <title>Whole genome shotgun sequence of Sporosarcina luteola NBRC 105378.</title>
        <authorList>
            <person name="Hosoyama A."/>
            <person name="Uohara A."/>
            <person name="Ohji S."/>
            <person name="Ichikawa N."/>
        </authorList>
    </citation>
    <scope>NUCLEOTIDE SEQUENCE [LARGE SCALE GENOMIC DNA]</scope>
    <source>
        <strain evidence="10 11">NBRC 105378</strain>
    </source>
</reference>
<dbReference type="InterPro" id="IPR005467">
    <property type="entry name" value="His_kinase_dom"/>
</dbReference>
<feature type="transmembrane region" description="Helical" evidence="8">
    <location>
        <begin position="63"/>
        <end position="91"/>
    </location>
</feature>
<evidence type="ECO:0000256" key="5">
    <source>
        <dbReference type="ARBA" id="ARBA00022777"/>
    </source>
</evidence>
<dbReference type="SMART" id="SM00387">
    <property type="entry name" value="HATPase_c"/>
    <property type="match status" value="1"/>
</dbReference>
<evidence type="ECO:0000256" key="1">
    <source>
        <dbReference type="ARBA" id="ARBA00000085"/>
    </source>
</evidence>
<dbReference type="SUPFAM" id="SSF55874">
    <property type="entry name" value="ATPase domain of HSP90 chaperone/DNA topoisomerase II/histidine kinase"/>
    <property type="match status" value="1"/>
</dbReference>
<dbReference type="EMBL" id="BJYL01000027">
    <property type="protein sequence ID" value="GEN83819.1"/>
    <property type="molecule type" value="Genomic_DNA"/>
</dbReference>
<dbReference type="GO" id="GO:0005524">
    <property type="term" value="F:ATP binding"/>
    <property type="evidence" value="ECO:0007669"/>
    <property type="project" value="UniProtKB-KW"/>
</dbReference>